<protein>
    <submittedName>
        <fullName evidence="1">Uncharacterized protein</fullName>
    </submittedName>
</protein>
<dbReference type="InterPro" id="IPR011004">
    <property type="entry name" value="Trimer_LpxA-like_sf"/>
</dbReference>
<dbReference type="Gene3D" id="2.160.10.10">
    <property type="entry name" value="Hexapeptide repeat proteins"/>
    <property type="match status" value="1"/>
</dbReference>
<sequence>MQDKIIGLMDEHRRRNGFLTLVGMAALAETNTVFDPFSTLIADDAVIGEGNTFFPGVVVRCDGGTCSVGSGNTFHPSTLVIAANGGRIEIGDDCCLGPGGVQIKADQPGSVLSVGNRARLLNGAEIVGTSVIGDGAQVLGAISARSVRLAGGDDFTGADPDRRGAVLKGSGLARGIRLEAGEVVNGLGDFATASVERQLAYHPRSK</sequence>
<dbReference type="EMBL" id="JBIAHM010000012">
    <property type="protein sequence ID" value="MFE9603175.1"/>
    <property type="molecule type" value="Genomic_DNA"/>
</dbReference>
<evidence type="ECO:0000313" key="2">
    <source>
        <dbReference type="Proteomes" id="UP001601303"/>
    </source>
</evidence>
<organism evidence="1 2">
    <name type="scientific">Streptomyces hokutonensis</name>
    <dbReference type="NCBI Taxonomy" id="1306990"/>
    <lineage>
        <taxon>Bacteria</taxon>
        <taxon>Bacillati</taxon>
        <taxon>Actinomycetota</taxon>
        <taxon>Actinomycetes</taxon>
        <taxon>Kitasatosporales</taxon>
        <taxon>Streptomycetaceae</taxon>
        <taxon>Streptomyces</taxon>
    </lineage>
</organism>
<proteinExistence type="predicted"/>
<gene>
    <name evidence="1" type="ORF">ACFYNQ_32010</name>
</gene>
<keyword evidence="2" id="KW-1185">Reference proteome</keyword>
<reference evidence="1 2" key="1">
    <citation type="submission" date="2024-10" db="EMBL/GenBank/DDBJ databases">
        <title>The Natural Products Discovery Center: Release of the First 8490 Sequenced Strains for Exploring Actinobacteria Biosynthetic Diversity.</title>
        <authorList>
            <person name="Kalkreuter E."/>
            <person name="Kautsar S.A."/>
            <person name="Yang D."/>
            <person name="Bader C.D."/>
            <person name="Teijaro C.N."/>
            <person name="Fluegel L."/>
            <person name="Davis C.M."/>
            <person name="Simpson J.R."/>
            <person name="Lauterbach L."/>
            <person name="Steele A.D."/>
            <person name="Gui C."/>
            <person name="Meng S."/>
            <person name="Li G."/>
            <person name="Viehrig K."/>
            <person name="Ye F."/>
            <person name="Su P."/>
            <person name="Kiefer A.F."/>
            <person name="Nichols A."/>
            <person name="Cepeda A.J."/>
            <person name="Yan W."/>
            <person name="Fan B."/>
            <person name="Jiang Y."/>
            <person name="Adhikari A."/>
            <person name="Zheng C.-J."/>
            <person name="Schuster L."/>
            <person name="Cowan T.M."/>
            <person name="Smanski M.J."/>
            <person name="Chevrette M.G."/>
            <person name="De Carvalho L.P.S."/>
            <person name="Shen B."/>
        </authorList>
    </citation>
    <scope>NUCLEOTIDE SEQUENCE [LARGE SCALE GENOMIC DNA]</scope>
    <source>
        <strain evidence="1 2">NPDC006488</strain>
    </source>
</reference>
<name>A0ABW6MAL9_9ACTN</name>
<dbReference type="Proteomes" id="UP001601303">
    <property type="component" value="Unassembled WGS sequence"/>
</dbReference>
<evidence type="ECO:0000313" key="1">
    <source>
        <dbReference type="EMBL" id="MFE9603175.1"/>
    </source>
</evidence>
<dbReference type="SUPFAM" id="SSF51161">
    <property type="entry name" value="Trimeric LpxA-like enzymes"/>
    <property type="match status" value="1"/>
</dbReference>
<dbReference type="RefSeq" id="WP_388111583.1">
    <property type="nucleotide sequence ID" value="NZ_JBIAHM010000012.1"/>
</dbReference>
<comment type="caution">
    <text evidence="1">The sequence shown here is derived from an EMBL/GenBank/DDBJ whole genome shotgun (WGS) entry which is preliminary data.</text>
</comment>
<accession>A0ABW6MAL9</accession>